<gene>
    <name evidence="2" type="ORF">MAM1_0614d11020</name>
</gene>
<feature type="region of interest" description="Disordered" evidence="1">
    <location>
        <begin position="442"/>
        <end position="488"/>
    </location>
</feature>
<dbReference type="EMBL" id="DF836903">
    <property type="protein sequence ID" value="GAN11457.1"/>
    <property type="molecule type" value="Genomic_DNA"/>
</dbReference>
<name>A0A0C9N5V7_9FUNG</name>
<feature type="non-terminal residue" evidence="2">
    <location>
        <position position="488"/>
    </location>
</feature>
<sequence>MSNSNISDKNPRPPPSDDVIFISGSLLEDVHINFGQEEEEEDSVFDQNLMHYLEQLPIAAPPAEAKYSASFVDSVLNDMETFKQEANYLSYSNTNEAFTSPLLDYSLFESEEAYSLEQDAAEQAFSVAVEQPRGYDSQQEQLYQEQEEIPIRFDIRQDNQSSVMHSALSLDHSTEYSDYLDLFNLSQDQPNNNEFEATFLAQRKAELDTLFNLKEDPSKDFSSWFHYSDDDGSQIRFKDDMFHPTTSAVPDESANYTFSTEYPIESKKETKSLFSTIDYPSKKSHLSHSKVQPPVQTDFAANYAYEDMSHQEVNDFLQRMGALVAKQLTQAGPADAVDIKISNNKPSPPSVTPANHAKTNVKRKARQNSSVNISKADFMFVNSTSSFKHNIHFSDIGETSEHDNSFAKRIVGTSTPVKKNSMQNLSSRQYLGSSKRRTTVLEEVDKNSPSTSSNSHRYGMRARTSPGVIRKAYSTPSKPVKSRTFDLS</sequence>
<evidence type="ECO:0000313" key="3">
    <source>
        <dbReference type="Proteomes" id="UP000053815"/>
    </source>
</evidence>
<dbReference type="OrthoDB" id="2238840at2759"/>
<dbReference type="Proteomes" id="UP000053815">
    <property type="component" value="Unassembled WGS sequence"/>
</dbReference>
<feature type="region of interest" description="Disordered" evidence="1">
    <location>
        <begin position="340"/>
        <end position="361"/>
    </location>
</feature>
<evidence type="ECO:0000256" key="1">
    <source>
        <dbReference type="SAM" id="MobiDB-lite"/>
    </source>
</evidence>
<protein>
    <submittedName>
        <fullName evidence="2">Uncharacterized protein</fullName>
    </submittedName>
</protein>
<reference evidence="2" key="1">
    <citation type="submission" date="2014-09" db="EMBL/GenBank/DDBJ databases">
        <title>Draft genome sequence of an oleaginous Mucoromycotina fungus Mucor ambiguus NBRC6742.</title>
        <authorList>
            <person name="Takeda I."/>
            <person name="Yamane N."/>
            <person name="Morita T."/>
            <person name="Tamano K."/>
            <person name="Machida M."/>
            <person name="Baker S."/>
            <person name="Koike H."/>
        </authorList>
    </citation>
    <scope>NUCLEOTIDE SEQUENCE</scope>
    <source>
        <strain evidence="2">NBRC 6742</strain>
    </source>
</reference>
<feature type="compositionally biased region" description="Polar residues" evidence="1">
    <location>
        <begin position="447"/>
        <end position="456"/>
    </location>
</feature>
<dbReference type="AlphaFoldDB" id="A0A0C9N5V7"/>
<organism evidence="2">
    <name type="scientific">Mucor ambiguus</name>
    <dbReference type="NCBI Taxonomy" id="91626"/>
    <lineage>
        <taxon>Eukaryota</taxon>
        <taxon>Fungi</taxon>
        <taxon>Fungi incertae sedis</taxon>
        <taxon>Mucoromycota</taxon>
        <taxon>Mucoromycotina</taxon>
        <taxon>Mucoromycetes</taxon>
        <taxon>Mucorales</taxon>
        <taxon>Mucorineae</taxon>
        <taxon>Mucoraceae</taxon>
        <taxon>Mucor</taxon>
    </lineage>
</organism>
<keyword evidence="3" id="KW-1185">Reference proteome</keyword>
<evidence type="ECO:0000313" key="2">
    <source>
        <dbReference type="EMBL" id="GAN11457.1"/>
    </source>
</evidence>
<accession>A0A0C9N5V7</accession>
<proteinExistence type="predicted"/>